<dbReference type="PRINTS" id="PR00085">
    <property type="entry name" value="THFDHDRGNASE"/>
</dbReference>
<feature type="domain" description="Tetrahydrofolate dehydrogenase/cyclohydrolase catalytic" evidence="5">
    <location>
        <begin position="6"/>
        <end position="113"/>
    </location>
</feature>
<dbReference type="InterPro" id="IPR000672">
    <property type="entry name" value="THF_DH/CycHdrlase"/>
</dbReference>
<name>A0A2P8HZG8_SACCR</name>
<dbReference type="OrthoDB" id="9803580at2"/>
<organism evidence="7 8">
    <name type="scientific">Saccharothrix carnea</name>
    <dbReference type="NCBI Taxonomy" id="1280637"/>
    <lineage>
        <taxon>Bacteria</taxon>
        <taxon>Bacillati</taxon>
        <taxon>Actinomycetota</taxon>
        <taxon>Actinomycetes</taxon>
        <taxon>Pseudonocardiales</taxon>
        <taxon>Pseudonocardiaceae</taxon>
        <taxon>Saccharothrix</taxon>
    </lineage>
</organism>
<dbReference type="GO" id="GO:0035999">
    <property type="term" value="P:tetrahydrofolate interconversion"/>
    <property type="evidence" value="ECO:0007669"/>
    <property type="project" value="TreeGrafter"/>
</dbReference>
<evidence type="ECO:0000256" key="1">
    <source>
        <dbReference type="ARBA" id="ARBA00022563"/>
    </source>
</evidence>
<evidence type="ECO:0000256" key="4">
    <source>
        <dbReference type="ARBA" id="ARBA00023167"/>
    </source>
</evidence>
<keyword evidence="8" id="KW-1185">Reference proteome</keyword>
<dbReference type="Pfam" id="PF02882">
    <property type="entry name" value="THF_DHG_CYH_C"/>
    <property type="match status" value="1"/>
</dbReference>
<keyword evidence="2" id="KW-0028">Amino-acid biosynthesis</keyword>
<proteinExistence type="predicted"/>
<dbReference type="GO" id="GO:0005829">
    <property type="term" value="C:cytosol"/>
    <property type="evidence" value="ECO:0007669"/>
    <property type="project" value="TreeGrafter"/>
</dbReference>
<dbReference type="GO" id="GO:0009086">
    <property type="term" value="P:methionine biosynthetic process"/>
    <property type="evidence" value="ECO:0007669"/>
    <property type="project" value="UniProtKB-KW"/>
</dbReference>
<dbReference type="AlphaFoldDB" id="A0A2P8HZG8"/>
<dbReference type="InterPro" id="IPR020630">
    <property type="entry name" value="THF_DH/CycHdrlase_cat_dom"/>
</dbReference>
<dbReference type="Pfam" id="PF00763">
    <property type="entry name" value="THF_DHG_CYH"/>
    <property type="match status" value="1"/>
</dbReference>
<sequence>MTARTIDPADLAESIRDGIRADLAAIPERLTVVGFLVDGDRPARTYAEYTRRACAEVGIDFDLRTPRADDVEAAVRDAGADDGMHGVFVYYPVRDPERDRWLRELVDPRKDVEGLHSFWSRCLYENRRFIDDAGTRRAVLPCTPLAVMKLLGEAGAFRGDGDTPLASVKACVFNRSEVVGRPLAAMLANDGAEVTSFDLSGSLVFRHAPGIQGHHVDAVATDRATALAEADVVVTGVPSREFPLVRADEIKPGAVCVNFSTRKNFADDVVERASVFVPRVGSMTVTMAMRNAVRLYRNAHSS</sequence>
<comment type="caution">
    <text evidence="7">The sequence shown here is derived from an EMBL/GenBank/DDBJ whole genome shotgun (WGS) entry which is preliminary data.</text>
</comment>
<dbReference type="RefSeq" id="WP_106619723.1">
    <property type="nucleotide sequence ID" value="NZ_PYAX01000019.1"/>
</dbReference>
<dbReference type="Gene3D" id="3.40.50.10860">
    <property type="entry name" value="Leucine Dehydrogenase, chain A, domain 1"/>
    <property type="match status" value="1"/>
</dbReference>
<dbReference type="Gene3D" id="3.40.50.720">
    <property type="entry name" value="NAD(P)-binding Rossmann-like Domain"/>
    <property type="match status" value="1"/>
</dbReference>
<keyword evidence="3" id="KW-0658">Purine biosynthesis</keyword>
<gene>
    <name evidence="7" type="ORF">B0I31_11942</name>
</gene>
<evidence type="ECO:0000259" key="6">
    <source>
        <dbReference type="Pfam" id="PF02882"/>
    </source>
</evidence>
<evidence type="ECO:0000256" key="2">
    <source>
        <dbReference type="ARBA" id="ARBA00022605"/>
    </source>
</evidence>
<evidence type="ECO:0000313" key="8">
    <source>
        <dbReference type="Proteomes" id="UP000241118"/>
    </source>
</evidence>
<dbReference type="GO" id="GO:0004477">
    <property type="term" value="F:methenyltetrahydrofolate cyclohydrolase activity"/>
    <property type="evidence" value="ECO:0007669"/>
    <property type="project" value="TreeGrafter"/>
</dbReference>
<feature type="domain" description="Tetrahydrofolate dehydrogenase/cyclohydrolase NAD(P)-binding" evidence="6">
    <location>
        <begin position="141"/>
        <end position="298"/>
    </location>
</feature>
<keyword evidence="1" id="KW-0554">One-carbon metabolism</keyword>
<dbReference type="PANTHER" id="PTHR48099:SF3">
    <property type="entry name" value="METHYLENETETRAHYDROFOLATE DEHYDROGENASE [NAD(+)]"/>
    <property type="match status" value="1"/>
</dbReference>
<dbReference type="GO" id="GO:0004487">
    <property type="term" value="F:methylenetetrahydrofolate dehydrogenase (NAD+) activity"/>
    <property type="evidence" value="ECO:0007669"/>
    <property type="project" value="TreeGrafter"/>
</dbReference>
<accession>A0A2P8HZG8</accession>
<dbReference type="InterPro" id="IPR020631">
    <property type="entry name" value="THF_DH/CycHdrlase_NAD-bd_dom"/>
</dbReference>
<dbReference type="GO" id="GO:0009113">
    <property type="term" value="P:purine nucleobase biosynthetic process"/>
    <property type="evidence" value="ECO:0007669"/>
    <property type="project" value="TreeGrafter"/>
</dbReference>
<dbReference type="SUPFAM" id="SSF51735">
    <property type="entry name" value="NAD(P)-binding Rossmann-fold domains"/>
    <property type="match status" value="1"/>
</dbReference>
<dbReference type="InterPro" id="IPR036291">
    <property type="entry name" value="NAD(P)-bd_dom_sf"/>
</dbReference>
<dbReference type="EMBL" id="PYAX01000019">
    <property type="protein sequence ID" value="PSL51612.1"/>
    <property type="molecule type" value="Genomic_DNA"/>
</dbReference>
<dbReference type="InterPro" id="IPR046346">
    <property type="entry name" value="Aminoacid_DH-like_N_sf"/>
</dbReference>
<evidence type="ECO:0000256" key="3">
    <source>
        <dbReference type="ARBA" id="ARBA00022755"/>
    </source>
</evidence>
<dbReference type="PANTHER" id="PTHR48099">
    <property type="entry name" value="C-1-TETRAHYDROFOLATE SYNTHASE, CYTOPLASMIC-RELATED"/>
    <property type="match status" value="1"/>
</dbReference>
<protein>
    <submittedName>
        <fullName evidence="7">5,10-methylenetetrahydrofolate dehydrogenase (NAD+)</fullName>
    </submittedName>
</protein>
<dbReference type="GO" id="GO:0004488">
    <property type="term" value="F:methylenetetrahydrofolate dehydrogenase (NADP+) activity"/>
    <property type="evidence" value="ECO:0007669"/>
    <property type="project" value="InterPro"/>
</dbReference>
<evidence type="ECO:0000259" key="5">
    <source>
        <dbReference type="Pfam" id="PF00763"/>
    </source>
</evidence>
<evidence type="ECO:0000313" key="7">
    <source>
        <dbReference type="EMBL" id="PSL51612.1"/>
    </source>
</evidence>
<dbReference type="Proteomes" id="UP000241118">
    <property type="component" value="Unassembled WGS sequence"/>
</dbReference>
<keyword evidence="4" id="KW-0486">Methionine biosynthesis</keyword>
<reference evidence="7 8" key="1">
    <citation type="submission" date="2018-03" db="EMBL/GenBank/DDBJ databases">
        <title>Genomic Encyclopedia of Type Strains, Phase III (KMG-III): the genomes of soil and plant-associated and newly described type strains.</title>
        <authorList>
            <person name="Whitman W."/>
        </authorList>
    </citation>
    <scope>NUCLEOTIDE SEQUENCE [LARGE SCALE GENOMIC DNA]</scope>
    <source>
        <strain evidence="7 8">CGMCC 4.7097</strain>
    </source>
</reference>
<dbReference type="SUPFAM" id="SSF53223">
    <property type="entry name" value="Aminoacid dehydrogenase-like, N-terminal domain"/>
    <property type="match status" value="1"/>
</dbReference>
<dbReference type="GO" id="GO:0006164">
    <property type="term" value="P:purine nucleotide biosynthetic process"/>
    <property type="evidence" value="ECO:0007669"/>
    <property type="project" value="UniProtKB-KW"/>
</dbReference>